<dbReference type="InterPro" id="IPR039840">
    <property type="entry name" value="NAA80"/>
</dbReference>
<evidence type="ECO:0000313" key="3">
    <source>
        <dbReference type="Proteomes" id="UP000537131"/>
    </source>
</evidence>
<reference evidence="2 3" key="2">
    <citation type="submission" date="2020-06" db="EMBL/GenBank/DDBJ databases">
        <title>Complete Genome Sequence of Clostridium muelleri sp. nov. P21T, an Acid-Alcohol Producing Acetogen Isolated from Old Hay.</title>
        <authorList>
            <person name="Duncan K.E."/>
            <person name="Tanner R.S."/>
        </authorList>
    </citation>
    <scope>NUCLEOTIDE SEQUENCE [LARGE SCALE GENOMIC DNA]</scope>
    <source>
        <strain evidence="2 3">P21</strain>
    </source>
</reference>
<dbReference type="PANTHER" id="PTHR13538">
    <property type="entry name" value="N-ACETYLTRANSFERASE 6"/>
    <property type="match status" value="1"/>
</dbReference>
<dbReference type="SUPFAM" id="SSF55729">
    <property type="entry name" value="Acyl-CoA N-acyltransferases (Nat)"/>
    <property type="match status" value="1"/>
</dbReference>
<dbReference type="Gene3D" id="3.40.630.30">
    <property type="match status" value="1"/>
</dbReference>
<dbReference type="GO" id="GO:1905502">
    <property type="term" value="F:acetyl-CoA binding"/>
    <property type="evidence" value="ECO:0007669"/>
    <property type="project" value="TreeGrafter"/>
</dbReference>
<proteinExistence type="predicted"/>
<name>A0A7Y0HR82_9CLOT</name>
<keyword evidence="2" id="KW-0808">Transferase</keyword>
<organism evidence="2 3">
    <name type="scientific">Clostridium muellerianum</name>
    <dbReference type="NCBI Taxonomy" id="2716538"/>
    <lineage>
        <taxon>Bacteria</taxon>
        <taxon>Bacillati</taxon>
        <taxon>Bacillota</taxon>
        <taxon>Clostridia</taxon>
        <taxon>Eubacteriales</taxon>
        <taxon>Clostridiaceae</taxon>
        <taxon>Clostridium</taxon>
    </lineage>
</organism>
<dbReference type="AlphaFoldDB" id="A0A7Y0HR82"/>
<dbReference type="GO" id="GO:0005737">
    <property type="term" value="C:cytoplasm"/>
    <property type="evidence" value="ECO:0007669"/>
    <property type="project" value="TreeGrafter"/>
</dbReference>
<dbReference type="PROSITE" id="PS51186">
    <property type="entry name" value="GNAT"/>
    <property type="match status" value="1"/>
</dbReference>
<evidence type="ECO:0000313" key="2">
    <source>
        <dbReference type="EMBL" id="NMM64578.1"/>
    </source>
</evidence>
<evidence type="ECO:0000259" key="1">
    <source>
        <dbReference type="PROSITE" id="PS51186"/>
    </source>
</evidence>
<dbReference type="Proteomes" id="UP000537131">
    <property type="component" value="Unassembled WGS sequence"/>
</dbReference>
<dbReference type="GO" id="GO:0008080">
    <property type="term" value="F:N-acetyltransferase activity"/>
    <property type="evidence" value="ECO:0007669"/>
    <property type="project" value="InterPro"/>
</dbReference>
<dbReference type="Pfam" id="PF00583">
    <property type="entry name" value="Acetyltransf_1"/>
    <property type="match status" value="1"/>
</dbReference>
<comment type="caution">
    <text evidence="2">The sequence shown here is derived from an EMBL/GenBank/DDBJ whole genome shotgun (WGS) entry which is preliminary data.</text>
</comment>
<sequence>MLIIEHLADHKEHIDTVTNWLWKEFGKENNREFFESIIKNSLIKDKLPLTFIALEDNELVGTIGLWRSDLVSRQDLFPWLSALFVKEDCRGKRIGQKLQNFLVEYCREAGYKELFLYTDLCNYYEKTGWEYLDDGVEYSGQYLKIYKKELNK</sequence>
<dbReference type="CDD" id="cd04301">
    <property type="entry name" value="NAT_SF"/>
    <property type="match status" value="1"/>
</dbReference>
<gene>
    <name evidence="2" type="ORF">HBE96_18390</name>
</gene>
<keyword evidence="3" id="KW-1185">Reference proteome</keyword>
<feature type="domain" description="N-acetyltransferase" evidence="1">
    <location>
        <begin position="2"/>
        <end position="151"/>
    </location>
</feature>
<dbReference type="EMBL" id="JABBNI010000047">
    <property type="protein sequence ID" value="NMM64578.1"/>
    <property type="molecule type" value="Genomic_DNA"/>
</dbReference>
<protein>
    <submittedName>
        <fullName evidence="2">GNAT family N-acetyltransferase</fullName>
    </submittedName>
</protein>
<dbReference type="InterPro" id="IPR000182">
    <property type="entry name" value="GNAT_dom"/>
</dbReference>
<accession>A0A7Y0HR82</accession>
<dbReference type="InterPro" id="IPR016181">
    <property type="entry name" value="Acyl_CoA_acyltransferase"/>
</dbReference>
<reference evidence="2 3" key="1">
    <citation type="submission" date="2020-04" db="EMBL/GenBank/DDBJ databases">
        <authorList>
            <person name="Doyle D.A."/>
        </authorList>
    </citation>
    <scope>NUCLEOTIDE SEQUENCE [LARGE SCALE GENOMIC DNA]</scope>
    <source>
        <strain evidence="2 3">P21</strain>
    </source>
</reference>
<dbReference type="PANTHER" id="PTHR13538:SF4">
    <property type="entry name" value="N-ALPHA-ACETYLTRANSFERASE 80"/>
    <property type="match status" value="1"/>
</dbReference>